<comment type="caution">
    <text evidence="1">The sequence shown here is derived from an EMBL/GenBank/DDBJ whole genome shotgun (WGS) entry which is preliminary data.</text>
</comment>
<name>A0A0W8FN17_9ZZZZ</name>
<evidence type="ECO:0000313" key="1">
    <source>
        <dbReference type="EMBL" id="KUG22219.1"/>
    </source>
</evidence>
<protein>
    <submittedName>
        <fullName evidence="1">Uncharacterized protein</fullName>
    </submittedName>
</protein>
<accession>A0A0W8FN17</accession>
<sequence length="135" mass="15717">MKKQLRSLAKEMTWTPNENELEFALRVRHVQEKIAQTCQVAIPSYNVLQTVLQKDIPAYLSIARSYYRNLSVDLKDLKIESLQVPQAHAVVTAYVKATDAYDQRNDHTLALEFNLQKIEKKWLVTDAKEMQVLER</sequence>
<gene>
    <name evidence="1" type="ORF">ASZ90_008022</name>
</gene>
<reference evidence="1" key="1">
    <citation type="journal article" date="2015" name="Proc. Natl. Acad. Sci. U.S.A.">
        <title>Networks of energetic and metabolic interactions define dynamics in microbial communities.</title>
        <authorList>
            <person name="Embree M."/>
            <person name="Liu J.K."/>
            <person name="Al-Bassam M.M."/>
            <person name="Zengler K."/>
        </authorList>
    </citation>
    <scope>NUCLEOTIDE SEQUENCE</scope>
</reference>
<organism evidence="1">
    <name type="scientific">hydrocarbon metagenome</name>
    <dbReference type="NCBI Taxonomy" id="938273"/>
    <lineage>
        <taxon>unclassified sequences</taxon>
        <taxon>metagenomes</taxon>
        <taxon>ecological metagenomes</taxon>
    </lineage>
</organism>
<dbReference type="AlphaFoldDB" id="A0A0W8FN17"/>
<proteinExistence type="predicted"/>
<dbReference type="EMBL" id="LNQE01000978">
    <property type="protein sequence ID" value="KUG22219.1"/>
    <property type="molecule type" value="Genomic_DNA"/>
</dbReference>